<protein>
    <submittedName>
        <fullName evidence="1">Uncharacterized protein</fullName>
    </submittedName>
</protein>
<dbReference type="Proteomes" id="UP000176855">
    <property type="component" value="Unassembled WGS sequence"/>
</dbReference>
<reference evidence="1 2" key="1">
    <citation type="journal article" date="2016" name="Nat. Commun.">
        <title>Thousands of microbial genomes shed light on interconnected biogeochemical processes in an aquifer system.</title>
        <authorList>
            <person name="Anantharaman K."/>
            <person name="Brown C.T."/>
            <person name="Hug L.A."/>
            <person name="Sharon I."/>
            <person name="Castelle C.J."/>
            <person name="Probst A.J."/>
            <person name="Thomas B.C."/>
            <person name="Singh A."/>
            <person name="Wilkins M.J."/>
            <person name="Karaoz U."/>
            <person name="Brodie E.L."/>
            <person name="Williams K.H."/>
            <person name="Hubbard S.S."/>
            <person name="Banfield J.F."/>
        </authorList>
    </citation>
    <scope>NUCLEOTIDE SEQUENCE [LARGE SCALE GENOMIC DNA]</scope>
</reference>
<dbReference type="AlphaFoldDB" id="A0A1G2HPT2"/>
<accession>A0A1G2HPT2</accession>
<comment type="caution">
    <text evidence="1">The sequence shown here is derived from an EMBL/GenBank/DDBJ whole genome shotgun (WGS) entry which is preliminary data.</text>
</comment>
<sequence>MISKKNFLSFAHVNQEVIKEKLAYTEVSFDSDIGWLKYFVSETPNGVLFQKNILYDIVCSQKVYLAHITTNLPAIQAEGRLLSSSGCLVGSIYSTPVIQEGENFRLHNLGEYILLKEAPAFSKNKNVCPLLVELEFSHPAIRPAVGVDYLKLGQVHFDIFSELSYLLSHHELEELNLSTINSIRKISNLLIVVGKHSPESILKNFGKFYELYLCAISDSPILGYILFEVLCEYIALFQRGERVERYKEKGELYCSNFKSMLFEICPNVTTSFNLGLFRPELSRIKSYIATMAISSNDKLSFEQFLAKRLHYLISGRFYRTDSDENLKKSFWENIEWNLPYLQHQLAPLLGHTIHRFLRNMKRYPNFYFYFDQYKALQVWNYWNQASIALPYNAILPKGEIGINPANPYMKYSVYTAKSYQKDGLTYLTKDKKIQITIEPRLTELNMSSMRKKI</sequence>
<gene>
    <name evidence="1" type="ORF">A2730_01210</name>
</gene>
<organism evidence="1 2">
    <name type="scientific">Candidatus Staskawiczbacteria bacterium RIFCSPHIGHO2_01_FULL_39_25</name>
    <dbReference type="NCBI Taxonomy" id="1802202"/>
    <lineage>
        <taxon>Bacteria</taxon>
        <taxon>Candidatus Staskawicziibacteriota</taxon>
    </lineage>
</organism>
<dbReference type="STRING" id="1802202.A2730_01210"/>
<name>A0A1G2HPT2_9BACT</name>
<dbReference type="EMBL" id="MHOO01000011">
    <property type="protein sequence ID" value="OGZ63888.1"/>
    <property type="molecule type" value="Genomic_DNA"/>
</dbReference>
<evidence type="ECO:0000313" key="2">
    <source>
        <dbReference type="Proteomes" id="UP000176855"/>
    </source>
</evidence>
<evidence type="ECO:0000313" key="1">
    <source>
        <dbReference type="EMBL" id="OGZ63888.1"/>
    </source>
</evidence>
<proteinExistence type="predicted"/>